<comment type="similarity">
    <text evidence="2 6">Belongs to the ABC-3 integral membrane protein family.</text>
</comment>
<feature type="transmembrane region" description="Helical" evidence="7">
    <location>
        <begin position="12"/>
        <end position="32"/>
    </location>
</feature>
<feature type="transmembrane region" description="Helical" evidence="7">
    <location>
        <begin position="163"/>
        <end position="182"/>
    </location>
</feature>
<evidence type="ECO:0000256" key="3">
    <source>
        <dbReference type="ARBA" id="ARBA00022692"/>
    </source>
</evidence>
<dbReference type="AlphaFoldDB" id="A0A0S7XR08"/>
<dbReference type="Pfam" id="PF00950">
    <property type="entry name" value="ABC-3"/>
    <property type="match status" value="1"/>
</dbReference>
<keyword evidence="3 6" id="KW-0812">Transmembrane</keyword>
<dbReference type="InterPro" id="IPR001626">
    <property type="entry name" value="ABC_TroCD"/>
</dbReference>
<keyword evidence="5 7" id="KW-0472">Membrane</keyword>
<comment type="subcellular location">
    <subcellularLocation>
        <location evidence="6">Cell membrane</location>
        <topology evidence="6">Multi-pass membrane protein</topology>
    </subcellularLocation>
    <subcellularLocation>
        <location evidence="1">Membrane</location>
        <topology evidence="1">Multi-pass membrane protein</topology>
    </subcellularLocation>
</comment>
<evidence type="ECO:0000256" key="4">
    <source>
        <dbReference type="ARBA" id="ARBA00022989"/>
    </source>
</evidence>
<feature type="transmembrane region" description="Helical" evidence="7">
    <location>
        <begin position="219"/>
        <end position="241"/>
    </location>
</feature>
<keyword evidence="4 7" id="KW-1133">Transmembrane helix</keyword>
<dbReference type="GO" id="GO:0043190">
    <property type="term" value="C:ATP-binding cassette (ABC) transporter complex"/>
    <property type="evidence" value="ECO:0007669"/>
    <property type="project" value="InterPro"/>
</dbReference>
<dbReference type="GO" id="GO:0055085">
    <property type="term" value="P:transmembrane transport"/>
    <property type="evidence" value="ECO:0007669"/>
    <property type="project" value="InterPro"/>
</dbReference>
<comment type="caution">
    <text evidence="8">The sequence shown here is derived from an EMBL/GenBank/DDBJ whole genome shotgun (WGS) entry which is preliminary data.</text>
</comment>
<feature type="transmembrane region" description="Helical" evidence="7">
    <location>
        <begin position="133"/>
        <end position="151"/>
    </location>
</feature>
<feature type="transmembrane region" description="Helical" evidence="7">
    <location>
        <begin position="37"/>
        <end position="57"/>
    </location>
</feature>
<reference evidence="8 9" key="1">
    <citation type="journal article" date="2015" name="Microbiome">
        <title>Genomic resolution of linkages in carbon, nitrogen, and sulfur cycling among widespread estuary sediment bacteria.</title>
        <authorList>
            <person name="Baker B.J."/>
            <person name="Lazar C.S."/>
            <person name="Teske A.P."/>
            <person name="Dick G.J."/>
        </authorList>
    </citation>
    <scope>NUCLEOTIDE SEQUENCE [LARGE SCALE GENOMIC DNA]</scope>
    <source>
        <strain evidence="8">DG_56</strain>
    </source>
</reference>
<dbReference type="EMBL" id="LIZY01000015">
    <property type="protein sequence ID" value="KPJ64635.1"/>
    <property type="molecule type" value="Genomic_DNA"/>
</dbReference>
<evidence type="ECO:0000256" key="6">
    <source>
        <dbReference type="RuleBase" id="RU003943"/>
    </source>
</evidence>
<evidence type="ECO:0000256" key="5">
    <source>
        <dbReference type="ARBA" id="ARBA00023136"/>
    </source>
</evidence>
<dbReference type="Gene3D" id="1.10.3470.10">
    <property type="entry name" value="ABC transporter involved in vitamin B12 uptake, BtuC"/>
    <property type="match status" value="1"/>
</dbReference>
<dbReference type="PANTHER" id="PTHR30477:SF0">
    <property type="entry name" value="METAL TRANSPORT SYSTEM MEMBRANE PROTEIN TM_0125-RELATED"/>
    <property type="match status" value="1"/>
</dbReference>
<evidence type="ECO:0000313" key="9">
    <source>
        <dbReference type="Proteomes" id="UP000052020"/>
    </source>
</evidence>
<feature type="transmembrane region" description="Helical" evidence="7">
    <location>
        <begin position="63"/>
        <end position="81"/>
    </location>
</feature>
<dbReference type="InterPro" id="IPR037294">
    <property type="entry name" value="ABC_BtuC-like"/>
</dbReference>
<evidence type="ECO:0000313" key="8">
    <source>
        <dbReference type="EMBL" id="KPJ64635.1"/>
    </source>
</evidence>
<name>A0A0S7XR08_9BACT</name>
<feature type="transmembrane region" description="Helical" evidence="7">
    <location>
        <begin position="93"/>
        <end position="113"/>
    </location>
</feature>
<proteinExistence type="inferred from homology"/>
<evidence type="ECO:0000256" key="1">
    <source>
        <dbReference type="ARBA" id="ARBA00004141"/>
    </source>
</evidence>
<evidence type="ECO:0000256" key="2">
    <source>
        <dbReference type="ARBA" id="ARBA00008034"/>
    </source>
</evidence>
<accession>A0A0S7XR08</accession>
<protein>
    <submittedName>
        <fullName evidence="8">Cation ABC transporter permease</fullName>
    </submittedName>
</protein>
<keyword evidence="6" id="KW-0813">Transport</keyword>
<evidence type="ECO:0000256" key="7">
    <source>
        <dbReference type="SAM" id="Phobius"/>
    </source>
</evidence>
<gene>
    <name evidence="8" type="ORF">AMK68_01105</name>
</gene>
<dbReference type="PANTHER" id="PTHR30477">
    <property type="entry name" value="ABC-TRANSPORTER METAL-BINDING PROTEIN"/>
    <property type="match status" value="1"/>
</dbReference>
<organism evidence="8 9">
    <name type="scientific">candidate division KD3-62 bacterium DG_56</name>
    <dbReference type="NCBI Taxonomy" id="1704032"/>
    <lineage>
        <taxon>Bacteria</taxon>
        <taxon>candidate division KD3-62</taxon>
    </lineage>
</organism>
<dbReference type="SUPFAM" id="SSF81345">
    <property type="entry name" value="ABC transporter involved in vitamin B12 uptake, BtuC"/>
    <property type="match status" value="1"/>
</dbReference>
<feature type="transmembrane region" description="Helical" evidence="7">
    <location>
        <begin position="188"/>
        <end position="207"/>
    </location>
</feature>
<dbReference type="Proteomes" id="UP000052020">
    <property type="component" value="Unassembled WGS sequence"/>
</dbReference>
<sequence>MSLGVLAEPFMQRAILACCLTGVVCACVGVVVITMRLAFIGVCMSHAAFAGALVGLLVGAPPLALAFPASLVAAGLVGPLADRSDFSPDTALGIIFASTLGASFIILGLMPGSKAPALGLLWGSVLTAGRIDLWILGGVTAAIVALALIFFKEVQAVVFDRRVAAAVGLPATALFYGILTAAGAAITASLHVVGGLLVFSLIINPAAAAQQLTYRLDHMLLIAAALGIVSALLGLAVSYLADLPSGAVIVVASSVVFGLAFAFSPKRRAVRAARGAA</sequence>
<feature type="transmembrane region" description="Helical" evidence="7">
    <location>
        <begin position="247"/>
        <end position="264"/>
    </location>
</feature>